<dbReference type="InterPro" id="IPR052027">
    <property type="entry name" value="PspC"/>
</dbReference>
<evidence type="ECO:0000256" key="5">
    <source>
        <dbReference type="ARBA" id="ARBA00023136"/>
    </source>
</evidence>
<dbReference type="PANTHER" id="PTHR33885:SF3">
    <property type="entry name" value="PHAGE SHOCK PROTEIN C"/>
    <property type="match status" value="1"/>
</dbReference>
<dbReference type="InterPro" id="IPR007168">
    <property type="entry name" value="Phageshock_PspC_N"/>
</dbReference>
<feature type="transmembrane region" description="Helical" evidence="6">
    <location>
        <begin position="37"/>
        <end position="62"/>
    </location>
</feature>
<evidence type="ECO:0000256" key="2">
    <source>
        <dbReference type="ARBA" id="ARBA00022475"/>
    </source>
</evidence>
<evidence type="ECO:0000256" key="6">
    <source>
        <dbReference type="SAM" id="Phobius"/>
    </source>
</evidence>
<organism evidence="8 9">
    <name type="scientific">Roseivirga misakiensis</name>
    <dbReference type="NCBI Taxonomy" id="1563681"/>
    <lineage>
        <taxon>Bacteria</taxon>
        <taxon>Pseudomonadati</taxon>
        <taxon>Bacteroidota</taxon>
        <taxon>Cytophagia</taxon>
        <taxon>Cytophagales</taxon>
        <taxon>Roseivirgaceae</taxon>
        <taxon>Roseivirga</taxon>
    </lineage>
</organism>
<name>A0A1E5T1L4_9BACT</name>
<comment type="subcellular location">
    <subcellularLocation>
        <location evidence="1">Cell membrane</location>
        <topology evidence="1">Single-pass membrane protein</topology>
    </subcellularLocation>
</comment>
<dbReference type="OrthoDB" id="5772680at2"/>
<gene>
    <name evidence="8" type="ORF">BFP71_17850</name>
</gene>
<keyword evidence="4 6" id="KW-1133">Transmembrane helix</keyword>
<dbReference type="Pfam" id="PF04024">
    <property type="entry name" value="PspC"/>
    <property type="match status" value="1"/>
</dbReference>
<accession>A0A1E5T1L4</accession>
<feature type="domain" description="Phage shock protein PspC N-terminal" evidence="7">
    <location>
        <begin position="6"/>
        <end position="64"/>
    </location>
</feature>
<dbReference type="PANTHER" id="PTHR33885">
    <property type="entry name" value="PHAGE SHOCK PROTEIN C"/>
    <property type="match status" value="1"/>
</dbReference>
<evidence type="ECO:0000313" key="9">
    <source>
        <dbReference type="Proteomes" id="UP000095552"/>
    </source>
</evidence>
<dbReference type="GO" id="GO:0005886">
    <property type="term" value="C:plasma membrane"/>
    <property type="evidence" value="ECO:0007669"/>
    <property type="project" value="UniProtKB-SubCell"/>
</dbReference>
<dbReference type="Proteomes" id="UP000095552">
    <property type="component" value="Unassembled WGS sequence"/>
</dbReference>
<dbReference type="AlphaFoldDB" id="A0A1E5T1L4"/>
<evidence type="ECO:0000259" key="7">
    <source>
        <dbReference type="Pfam" id="PF04024"/>
    </source>
</evidence>
<keyword evidence="2" id="KW-1003">Cell membrane</keyword>
<comment type="caution">
    <text evidence="8">The sequence shown here is derived from an EMBL/GenBank/DDBJ whole genome shotgun (WGS) entry which is preliminary data.</text>
</comment>
<dbReference type="STRING" id="1563681.BFP71_17850"/>
<protein>
    <submittedName>
        <fullName evidence="8">Stress-responsive transcriptional regulator</fullName>
    </submittedName>
</protein>
<proteinExistence type="predicted"/>
<keyword evidence="3 6" id="KW-0812">Transmembrane</keyword>
<dbReference type="RefSeq" id="WP_069836768.1">
    <property type="nucleotide sequence ID" value="NZ_MDGQ01000005.1"/>
</dbReference>
<keyword evidence="9" id="KW-1185">Reference proteome</keyword>
<sequence>MTLKKRKLKRLSSDRVVAGVCSGLAEWLNWDVTLVRFIYVLLSIFSAGLPGLLVYFVLWAVMTKD</sequence>
<evidence type="ECO:0000256" key="4">
    <source>
        <dbReference type="ARBA" id="ARBA00022989"/>
    </source>
</evidence>
<keyword evidence="5 6" id="KW-0472">Membrane</keyword>
<evidence type="ECO:0000256" key="3">
    <source>
        <dbReference type="ARBA" id="ARBA00022692"/>
    </source>
</evidence>
<reference evidence="8 9" key="1">
    <citation type="submission" date="2016-08" db="EMBL/GenBank/DDBJ databases">
        <title>Draft genome of Fabibacter sp. strain SK-8.</title>
        <authorList>
            <person name="Wong S.-K."/>
            <person name="Hamasaki K."/>
            <person name="Yoshizawa S."/>
        </authorList>
    </citation>
    <scope>NUCLEOTIDE SEQUENCE [LARGE SCALE GENOMIC DNA]</scope>
    <source>
        <strain evidence="8 9">SK-8</strain>
    </source>
</reference>
<evidence type="ECO:0000256" key="1">
    <source>
        <dbReference type="ARBA" id="ARBA00004162"/>
    </source>
</evidence>
<dbReference type="EMBL" id="MDGQ01000005">
    <property type="protein sequence ID" value="OEK05264.1"/>
    <property type="molecule type" value="Genomic_DNA"/>
</dbReference>
<evidence type="ECO:0000313" key="8">
    <source>
        <dbReference type="EMBL" id="OEK05264.1"/>
    </source>
</evidence>